<feature type="domain" description="Histidine kinase" evidence="15">
    <location>
        <begin position="341"/>
        <end position="534"/>
    </location>
</feature>
<dbReference type="Gene3D" id="3.30.450.20">
    <property type="entry name" value="PAS domain"/>
    <property type="match status" value="2"/>
</dbReference>
<evidence type="ECO:0000256" key="1">
    <source>
        <dbReference type="ARBA" id="ARBA00000085"/>
    </source>
</evidence>
<dbReference type="PANTHER" id="PTHR43547">
    <property type="entry name" value="TWO-COMPONENT HISTIDINE KINASE"/>
    <property type="match status" value="1"/>
</dbReference>
<keyword evidence="6 17" id="KW-0808">Transferase</keyword>
<dbReference type="SMART" id="SM00091">
    <property type="entry name" value="PAS"/>
    <property type="match status" value="1"/>
</dbReference>
<dbReference type="Pfam" id="PF14689">
    <property type="entry name" value="SPOB_a"/>
    <property type="match status" value="1"/>
</dbReference>
<proteinExistence type="predicted"/>
<dbReference type="InterPro" id="IPR003594">
    <property type="entry name" value="HATPase_dom"/>
</dbReference>
<dbReference type="PANTHER" id="PTHR43547:SF10">
    <property type="entry name" value="SENSOR HISTIDINE KINASE DCUS"/>
    <property type="match status" value="1"/>
</dbReference>
<reference evidence="18" key="1">
    <citation type="submission" date="2023-07" db="EMBL/GenBank/DDBJ databases">
        <title>Draft genome sequence of Agarivorans aestuarii strain ZMCS4, a CAZymes producing bacteria isolated from the marine brown algae Clodostephus spongiosus.</title>
        <authorList>
            <person name="Lorente B."/>
            <person name="Cabral C."/>
            <person name="Frias J."/>
            <person name="Faria J."/>
            <person name="Toubarro D."/>
        </authorList>
    </citation>
    <scope>NUCLEOTIDE SEQUENCE [LARGE SCALE GENOMIC DNA]</scope>
    <source>
        <strain evidence="18">ZMCS4</strain>
    </source>
</reference>
<dbReference type="InterPro" id="IPR013767">
    <property type="entry name" value="PAS_fold"/>
</dbReference>
<keyword evidence="13 14" id="KW-0472">Membrane</keyword>
<dbReference type="SMART" id="SM00387">
    <property type="entry name" value="HATPase_c"/>
    <property type="match status" value="1"/>
</dbReference>
<evidence type="ECO:0000256" key="2">
    <source>
        <dbReference type="ARBA" id="ARBA00004651"/>
    </source>
</evidence>
<dbReference type="RefSeq" id="WP_329775165.1">
    <property type="nucleotide sequence ID" value="NZ_JAYDYW010000006.1"/>
</dbReference>
<evidence type="ECO:0000256" key="6">
    <source>
        <dbReference type="ARBA" id="ARBA00022679"/>
    </source>
</evidence>
<evidence type="ECO:0000256" key="12">
    <source>
        <dbReference type="ARBA" id="ARBA00023012"/>
    </source>
</evidence>
<dbReference type="SUPFAM" id="SSF55874">
    <property type="entry name" value="ATPase domain of HSP90 chaperone/DNA topoisomerase II/histidine kinase"/>
    <property type="match status" value="1"/>
</dbReference>
<dbReference type="Pfam" id="PF00989">
    <property type="entry name" value="PAS"/>
    <property type="match status" value="1"/>
</dbReference>
<evidence type="ECO:0000313" key="17">
    <source>
        <dbReference type="EMBL" id="MEE1673940.1"/>
    </source>
</evidence>
<keyword evidence="4" id="KW-1003">Cell membrane</keyword>
<evidence type="ECO:0000256" key="4">
    <source>
        <dbReference type="ARBA" id="ARBA00022475"/>
    </source>
</evidence>
<protein>
    <recommendedName>
        <fullName evidence="3">histidine kinase</fullName>
        <ecNumber evidence="3">2.7.13.3</ecNumber>
    </recommendedName>
</protein>
<dbReference type="Gene3D" id="3.30.565.10">
    <property type="entry name" value="Histidine kinase-like ATPase, C-terminal domain"/>
    <property type="match status" value="1"/>
</dbReference>
<keyword evidence="12" id="KW-0902">Two-component regulatory system</keyword>
<evidence type="ECO:0000256" key="9">
    <source>
        <dbReference type="ARBA" id="ARBA00022777"/>
    </source>
</evidence>
<evidence type="ECO:0000256" key="7">
    <source>
        <dbReference type="ARBA" id="ARBA00022692"/>
    </source>
</evidence>
<dbReference type="InterPro" id="IPR036890">
    <property type="entry name" value="HATPase_C_sf"/>
</dbReference>
<comment type="subcellular location">
    <subcellularLocation>
        <location evidence="2">Cell membrane</location>
        <topology evidence="2">Multi-pass membrane protein</topology>
    </subcellularLocation>
</comment>
<sequence length="537" mass="59363">MYQQARLPSYRARLLLIMLVYSLIQLSIVVLTSYWYVSDSEYQDKGERALDVARVVAKLPDVVSAVNRRDSASLQSLAEELRRTMGASFIVVGDAEGIRLAHPKSERIGKPMVGGDNHAALVLGQEYVSQAKGSLGVSVRGKVPVRSNDGQIIGIVSVGYLLEKIDVQLQPYLHFMVLLVMAVLSLNMLIGWWLAQRIKDTLLGFEPEQMTRLYAELQATLNTIREGVIAINREGIITNVNANAIRLLGKDQQGQALNPVGLALRDWLPDSDMVELLDQPQAQSDVELLLNGHLVIANRVPMKDQQQNFIGMVSSFRRKDEITLLTKQLSQIKAHSEALRVQNHEHSNQLNTIAGLIQLGEGDKALAFIGQANDQFQELIRFLIEAVEDSVIAGCILGKFHRARELGLVLNIDPDSSLRDLPAHCGSEQIVTIVANLLDNAFDATRASNSKQPINLSMTDLGNDLIIEVEDFAGGIQDTIQPSIYEQGVTTKTQGDHGIGLYLVKETVQILRGNVEFSSDQSGTRFTVYIPKQLKQE</sequence>
<dbReference type="SUPFAM" id="SSF55785">
    <property type="entry name" value="PYP-like sensor domain (PAS domain)"/>
    <property type="match status" value="1"/>
</dbReference>
<dbReference type="SUPFAM" id="SSF55890">
    <property type="entry name" value="Sporulation response regulatory protein Spo0B"/>
    <property type="match status" value="1"/>
</dbReference>
<evidence type="ECO:0000256" key="13">
    <source>
        <dbReference type="ARBA" id="ARBA00023136"/>
    </source>
</evidence>
<evidence type="ECO:0000313" key="18">
    <source>
        <dbReference type="Proteomes" id="UP001310248"/>
    </source>
</evidence>
<evidence type="ECO:0000256" key="14">
    <source>
        <dbReference type="SAM" id="Phobius"/>
    </source>
</evidence>
<evidence type="ECO:0000256" key="10">
    <source>
        <dbReference type="ARBA" id="ARBA00022840"/>
    </source>
</evidence>
<dbReference type="InterPro" id="IPR000014">
    <property type="entry name" value="PAS"/>
</dbReference>
<dbReference type="InterPro" id="IPR039506">
    <property type="entry name" value="SPOB_a"/>
</dbReference>
<evidence type="ECO:0000256" key="11">
    <source>
        <dbReference type="ARBA" id="ARBA00022989"/>
    </source>
</evidence>
<keyword evidence="18" id="KW-1185">Reference proteome</keyword>
<dbReference type="SUPFAM" id="SSF103190">
    <property type="entry name" value="Sensory domain-like"/>
    <property type="match status" value="1"/>
</dbReference>
<feature type="transmembrane region" description="Helical" evidence="14">
    <location>
        <begin position="172"/>
        <end position="195"/>
    </location>
</feature>
<dbReference type="GO" id="GO:0004673">
    <property type="term" value="F:protein histidine kinase activity"/>
    <property type="evidence" value="ECO:0007669"/>
    <property type="project" value="UniProtKB-EC"/>
</dbReference>
<keyword evidence="10" id="KW-0067">ATP-binding</keyword>
<keyword evidence="11 14" id="KW-1133">Transmembrane helix</keyword>
<dbReference type="PROSITE" id="PS50112">
    <property type="entry name" value="PAS"/>
    <property type="match status" value="1"/>
</dbReference>
<dbReference type="InterPro" id="IPR004358">
    <property type="entry name" value="Sig_transdc_His_kin-like_C"/>
</dbReference>
<dbReference type="InterPro" id="IPR016120">
    <property type="entry name" value="Sig_transdc_His_kin_SpoOB"/>
</dbReference>
<dbReference type="CDD" id="cd00130">
    <property type="entry name" value="PAS"/>
    <property type="match status" value="1"/>
</dbReference>
<dbReference type="InterPro" id="IPR035965">
    <property type="entry name" value="PAS-like_dom_sf"/>
</dbReference>
<dbReference type="InterPro" id="IPR029151">
    <property type="entry name" value="Sensor-like_sf"/>
</dbReference>
<evidence type="ECO:0000259" key="15">
    <source>
        <dbReference type="PROSITE" id="PS50109"/>
    </source>
</evidence>
<gene>
    <name evidence="17" type="ORF">SNR37_003367</name>
</gene>
<name>A0ABU7G3R8_9ALTE</name>
<dbReference type="Pfam" id="PF17203">
    <property type="entry name" value="sCache_3_2"/>
    <property type="match status" value="1"/>
</dbReference>
<keyword evidence="7 14" id="KW-0812">Transmembrane</keyword>
<dbReference type="PRINTS" id="PR00344">
    <property type="entry name" value="BCTRLSENSOR"/>
</dbReference>
<dbReference type="Pfam" id="PF02518">
    <property type="entry name" value="HATPase_c"/>
    <property type="match status" value="1"/>
</dbReference>
<dbReference type="EC" id="2.7.13.3" evidence="3"/>
<dbReference type="PROSITE" id="PS50109">
    <property type="entry name" value="HIS_KIN"/>
    <property type="match status" value="1"/>
</dbReference>
<dbReference type="EMBL" id="JAYDYW010000006">
    <property type="protein sequence ID" value="MEE1673940.1"/>
    <property type="molecule type" value="Genomic_DNA"/>
</dbReference>
<organism evidence="17 18">
    <name type="scientific">Agarivorans aestuarii</name>
    <dbReference type="NCBI Taxonomy" id="1563703"/>
    <lineage>
        <taxon>Bacteria</taxon>
        <taxon>Pseudomonadati</taxon>
        <taxon>Pseudomonadota</taxon>
        <taxon>Gammaproteobacteria</taxon>
        <taxon>Alteromonadales</taxon>
        <taxon>Alteromonadaceae</taxon>
        <taxon>Agarivorans</taxon>
    </lineage>
</organism>
<evidence type="ECO:0000256" key="3">
    <source>
        <dbReference type="ARBA" id="ARBA00012438"/>
    </source>
</evidence>
<dbReference type="Gene3D" id="1.10.287.130">
    <property type="match status" value="1"/>
</dbReference>
<comment type="catalytic activity">
    <reaction evidence="1">
        <text>ATP + protein L-histidine = ADP + protein N-phospho-L-histidine.</text>
        <dbReference type="EC" id="2.7.13.3"/>
    </reaction>
</comment>
<keyword evidence="9 17" id="KW-0418">Kinase</keyword>
<dbReference type="InterPro" id="IPR033463">
    <property type="entry name" value="sCache_3"/>
</dbReference>
<dbReference type="InterPro" id="IPR005467">
    <property type="entry name" value="His_kinase_dom"/>
</dbReference>
<comment type="caution">
    <text evidence="17">The sequence shown here is derived from an EMBL/GenBank/DDBJ whole genome shotgun (WGS) entry which is preliminary data.</text>
</comment>
<evidence type="ECO:0000259" key="16">
    <source>
        <dbReference type="PROSITE" id="PS50112"/>
    </source>
</evidence>
<feature type="transmembrane region" description="Helical" evidence="14">
    <location>
        <begin position="12"/>
        <end position="37"/>
    </location>
</feature>
<dbReference type="Proteomes" id="UP001310248">
    <property type="component" value="Unassembled WGS sequence"/>
</dbReference>
<evidence type="ECO:0000256" key="8">
    <source>
        <dbReference type="ARBA" id="ARBA00022741"/>
    </source>
</evidence>
<feature type="domain" description="PAS" evidence="16">
    <location>
        <begin position="213"/>
        <end position="249"/>
    </location>
</feature>
<keyword evidence="8" id="KW-0547">Nucleotide-binding</keyword>
<keyword evidence="5" id="KW-0597">Phosphoprotein</keyword>
<dbReference type="CDD" id="cd18773">
    <property type="entry name" value="PDC1_HK_sensor"/>
    <property type="match status" value="1"/>
</dbReference>
<accession>A0ABU7G3R8</accession>
<evidence type="ECO:0000256" key="5">
    <source>
        <dbReference type="ARBA" id="ARBA00022553"/>
    </source>
</evidence>